<dbReference type="InterPro" id="IPR011006">
    <property type="entry name" value="CheY-like_superfamily"/>
</dbReference>
<evidence type="ECO:0000256" key="3">
    <source>
        <dbReference type="ARBA" id="ARBA00023015"/>
    </source>
</evidence>
<keyword evidence="1 6" id="KW-0597">Phosphoprotein</keyword>
<dbReference type="GO" id="GO:0032993">
    <property type="term" value="C:protein-DNA complex"/>
    <property type="evidence" value="ECO:0007669"/>
    <property type="project" value="TreeGrafter"/>
</dbReference>
<dbReference type="AlphaFoldDB" id="A0A855X0C6"/>
<protein>
    <recommendedName>
        <fullName evidence="7">Response regulatory domain-containing protein</fullName>
    </recommendedName>
</protein>
<dbReference type="Gene3D" id="3.40.50.2300">
    <property type="match status" value="1"/>
</dbReference>
<sequence length="236" mass="26044">MSTGLRILLVEPDLTLAAQMARSIEDRLAGANVEVIPHSRQALDILQNLRFDCVVVDQQPDGLDGLKFLELLRQLDVDMPVIMVANQMSEQAASEAINFGAAEYVVKEGSYYLILPRLIAEAIRRHFLIRRNRELEERLRASENLSAMTMAAATLAHEICNPLTTIIGVSELLSSDGTLQHTPTARRKLKLIASSAKRIRKSVSQLSRMSNPSIRHTEAGPLVCADFAISSKKTTA</sequence>
<keyword evidence="2" id="KW-0902">Two-component regulatory system</keyword>
<dbReference type="Proteomes" id="UP000250918">
    <property type="component" value="Unassembled WGS sequence"/>
</dbReference>
<evidence type="ECO:0000256" key="4">
    <source>
        <dbReference type="ARBA" id="ARBA00023125"/>
    </source>
</evidence>
<dbReference type="Gene3D" id="1.10.287.130">
    <property type="match status" value="1"/>
</dbReference>
<dbReference type="InterPro" id="IPR003661">
    <property type="entry name" value="HisK_dim/P_dom"/>
</dbReference>
<gene>
    <name evidence="8" type="ORF">C3F09_11560</name>
</gene>
<proteinExistence type="predicted"/>
<evidence type="ECO:0000259" key="7">
    <source>
        <dbReference type="PROSITE" id="PS50110"/>
    </source>
</evidence>
<dbReference type="SUPFAM" id="SSF47384">
    <property type="entry name" value="Homodimeric domain of signal transducing histidine kinase"/>
    <property type="match status" value="1"/>
</dbReference>
<dbReference type="GO" id="GO:0000155">
    <property type="term" value="F:phosphorelay sensor kinase activity"/>
    <property type="evidence" value="ECO:0007669"/>
    <property type="project" value="InterPro"/>
</dbReference>
<dbReference type="GO" id="GO:0005829">
    <property type="term" value="C:cytosol"/>
    <property type="evidence" value="ECO:0007669"/>
    <property type="project" value="TreeGrafter"/>
</dbReference>
<keyword evidence="4" id="KW-0238">DNA-binding</keyword>
<dbReference type="GO" id="GO:0006355">
    <property type="term" value="P:regulation of DNA-templated transcription"/>
    <property type="evidence" value="ECO:0007669"/>
    <property type="project" value="TreeGrafter"/>
</dbReference>
<dbReference type="Pfam" id="PF00512">
    <property type="entry name" value="HisKA"/>
    <property type="match status" value="1"/>
</dbReference>
<dbReference type="InterPro" id="IPR001789">
    <property type="entry name" value="Sig_transdc_resp-reg_receiver"/>
</dbReference>
<evidence type="ECO:0000256" key="5">
    <source>
        <dbReference type="ARBA" id="ARBA00023163"/>
    </source>
</evidence>
<dbReference type="SUPFAM" id="SSF52172">
    <property type="entry name" value="CheY-like"/>
    <property type="match status" value="1"/>
</dbReference>
<dbReference type="PANTHER" id="PTHR48111:SF1">
    <property type="entry name" value="TWO-COMPONENT RESPONSE REGULATOR ORR33"/>
    <property type="match status" value="1"/>
</dbReference>
<keyword evidence="3" id="KW-0805">Transcription regulation</keyword>
<dbReference type="PANTHER" id="PTHR48111">
    <property type="entry name" value="REGULATOR OF RPOS"/>
    <property type="match status" value="1"/>
</dbReference>
<reference evidence="8 9" key="1">
    <citation type="journal article" date="2018" name="ISME J.">
        <title>A methanotrophic archaeon couples anaerobic oxidation of methane to Fe(III) reduction.</title>
        <authorList>
            <person name="Cai C."/>
            <person name="Leu A.O."/>
            <person name="Xie G.J."/>
            <person name="Guo J."/>
            <person name="Feng Y."/>
            <person name="Zhao J.X."/>
            <person name="Tyson G.W."/>
            <person name="Yuan Z."/>
            <person name="Hu S."/>
        </authorList>
    </citation>
    <scope>NUCLEOTIDE SEQUENCE [LARGE SCALE GENOMIC DNA]</scope>
    <source>
        <strain evidence="8">FeB_12</strain>
    </source>
</reference>
<feature type="domain" description="Response regulatory" evidence="7">
    <location>
        <begin position="6"/>
        <end position="122"/>
    </location>
</feature>
<dbReference type="InterPro" id="IPR039420">
    <property type="entry name" value="WalR-like"/>
</dbReference>
<evidence type="ECO:0000256" key="6">
    <source>
        <dbReference type="PROSITE-ProRule" id="PRU00169"/>
    </source>
</evidence>
<evidence type="ECO:0000256" key="2">
    <source>
        <dbReference type="ARBA" id="ARBA00023012"/>
    </source>
</evidence>
<evidence type="ECO:0000256" key="1">
    <source>
        <dbReference type="ARBA" id="ARBA00022553"/>
    </source>
</evidence>
<comment type="caution">
    <text evidence="8">The sequence shown here is derived from an EMBL/GenBank/DDBJ whole genome shotgun (WGS) entry which is preliminary data.</text>
</comment>
<evidence type="ECO:0000313" key="9">
    <source>
        <dbReference type="Proteomes" id="UP000250918"/>
    </source>
</evidence>
<dbReference type="CDD" id="cd00082">
    <property type="entry name" value="HisKA"/>
    <property type="match status" value="1"/>
</dbReference>
<name>A0A855X0C6_9BACT</name>
<dbReference type="GO" id="GO:0000976">
    <property type="term" value="F:transcription cis-regulatory region binding"/>
    <property type="evidence" value="ECO:0007669"/>
    <property type="project" value="TreeGrafter"/>
</dbReference>
<dbReference type="GO" id="GO:0000156">
    <property type="term" value="F:phosphorelay response regulator activity"/>
    <property type="evidence" value="ECO:0007669"/>
    <property type="project" value="TreeGrafter"/>
</dbReference>
<evidence type="ECO:0000313" key="8">
    <source>
        <dbReference type="EMBL" id="PWB68490.1"/>
    </source>
</evidence>
<organism evidence="8 9">
    <name type="scientific">candidate division GN15 bacterium</name>
    <dbReference type="NCBI Taxonomy" id="2072418"/>
    <lineage>
        <taxon>Bacteria</taxon>
        <taxon>candidate division GN15</taxon>
    </lineage>
</organism>
<accession>A0A855X0C6</accession>
<dbReference type="Pfam" id="PF00072">
    <property type="entry name" value="Response_reg"/>
    <property type="match status" value="1"/>
</dbReference>
<dbReference type="SMART" id="SM00448">
    <property type="entry name" value="REC"/>
    <property type="match status" value="1"/>
</dbReference>
<dbReference type="InterPro" id="IPR036097">
    <property type="entry name" value="HisK_dim/P_sf"/>
</dbReference>
<dbReference type="EMBL" id="PQAP01000199">
    <property type="protein sequence ID" value="PWB68490.1"/>
    <property type="molecule type" value="Genomic_DNA"/>
</dbReference>
<dbReference type="SMART" id="SM00388">
    <property type="entry name" value="HisKA"/>
    <property type="match status" value="1"/>
</dbReference>
<feature type="modified residue" description="4-aspartylphosphate" evidence="6">
    <location>
        <position position="57"/>
    </location>
</feature>
<keyword evidence="5" id="KW-0804">Transcription</keyword>
<dbReference type="PROSITE" id="PS50110">
    <property type="entry name" value="RESPONSE_REGULATORY"/>
    <property type="match status" value="1"/>
</dbReference>